<dbReference type="Proteomes" id="UP000447833">
    <property type="component" value="Unassembled WGS sequence"/>
</dbReference>
<dbReference type="RefSeq" id="WP_160919775.1">
    <property type="nucleotide sequence ID" value="NZ_WMEY01000004.1"/>
</dbReference>
<evidence type="ECO:0000313" key="2">
    <source>
        <dbReference type="Proteomes" id="UP000447833"/>
    </source>
</evidence>
<reference evidence="1 2" key="1">
    <citation type="submission" date="2019-11" db="EMBL/GenBank/DDBJ databases">
        <title>Genome sequences of 17 halophilic strains isolated from different environments.</title>
        <authorList>
            <person name="Furrow R.E."/>
        </authorList>
    </citation>
    <scope>NUCLEOTIDE SEQUENCE [LARGE SCALE GENOMIC DNA]</scope>
    <source>
        <strain evidence="1 2">22506_14_FS</strain>
    </source>
</reference>
<dbReference type="GO" id="GO:0016874">
    <property type="term" value="F:ligase activity"/>
    <property type="evidence" value="ECO:0007669"/>
    <property type="project" value="UniProtKB-KW"/>
</dbReference>
<dbReference type="InterPro" id="IPR009097">
    <property type="entry name" value="Cyclic_Pdiesterase"/>
</dbReference>
<gene>
    <name evidence="1" type="ORF">GLW07_13230</name>
</gene>
<name>A0A845F0E2_9BACL</name>
<evidence type="ECO:0000313" key="1">
    <source>
        <dbReference type="EMBL" id="MYL64313.1"/>
    </source>
</evidence>
<proteinExistence type="predicted"/>
<dbReference type="SUPFAM" id="SSF55144">
    <property type="entry name" value="LigT-like"/>
    <property type="match status" value="1"/>
</dbReference>
<dbReference type="EMBL" id="WMEY01000004">
    <property type="protein sequence ID" value="MYL64313.1"/>
    <property type="molecule type" value="Genomic_DNA"/>
</dbReference>
<dbReference type="AlphaFoldDB" id="A0A845F0E2"/>
<protein>
    <submittedName>
        <fullName evidence="1">2'-5' RNA ligase family protein</fullName>
    </submittedName>
</protein>
<accession>A0A845F0E2</accession>
<comment type="caution">
    <text evidence="1">The sequence shown here is derived from an EMBL/GenBank/DDBJ whole genome shotgun (WGS) entry which is preliminary data.</text>
</comment>
<dbReference type="Gene3D" id="3.90.1140.10">
    <property type="entry name" value="Cyclic phosphodiesterase"/>
    <property type="match status" value="1"/>
</dbReference>
<organism evidence="1 2">
    <name type="scientific">Guptibacillus hwajinpoensis</name>
    <dbReference type="NCBI Taxonomy" id="208199"/>
    <lineage>
        <taxon>Bacteria</taxon>
        <taxon>Bacillati</taxon>
        <taxon>Bacillota</taxon>
        <taxon>Bacilli</taxon>
        <taxon>Bacillales</taxon>
        <taxon>Guptibacillaceae</taxon>
        <taxon>Guptibacillus</taxon>
    </lineage>
</organism>
<dbReference type="Pfam" id="PF13563">
    <property type="entry name" value="2_5_RNA_ligase2"/>
    <property type="match status" value="1"/>
</dbReference>
<sequence>MPSQYFIGITPPPDYLKKVEHFQQKWLDFLIVEPHITLKAQGALTPDKEWIEKVRTVCKSLQPFTITLAKPNYFGDNILYLSVLSNELYPLHEAIVRAISPHPKLISQYFELDNFVAHLTLGKEQHGLTKEELSNMAHAAEKELTPYPTFLVKSVQVYEVRSNSKRYEPLLEIPLG</sequence>
<keyword evidence="1" id="KW-0436">Ligase</keyword>